<comment type="similarity">
    <text evidence="1">Belongs to the short-chain dehydrogenases/reductases (SDR) family.</text>
</comment>
<gene>
    <name evidence="3" type="ORF">AYY17_14145</name>
</gene>
<keyword evidence="2" id="KW-0560">Oxidoreductase</keyword>
<dbReference type="GO" id="GO:0016491">
    <property type="term" value="F:oxidoreductase activity"/>
    <property type="evidence" value="ECO:0007669"/>
    <property type="project" value="UniProtKB-KW"/>
</dbReference>
<protein>
    <submittedName>
        <fullName evidence="3">Short-chain dehydrogenase</fullName>
    </submittedName>
</protein>
<comment type="caution">
    <text evidence="3">The sequence shown here is derived from an EMBL/GenBank/DDBJ whole genome shotgun (WGS) entry which is preliminary data.</text>
</comment>
<evidence type="ECO:0000256" key="1">
    <source>
        <dbReference type="ARBA" id="ARBA00006484"/>
    </source>
</evidence>
<dbReference type="RefSeq" id="WP_067427182.1">
    <property type="nucleotide sequence ID" value="NZ_LZEX01000046.1"/>
</dbReference>
<evidence type="ECO:0000313" key="3">
    <source>
        <dbReference type="EMBL" id="OBU02137.1"/>
    </source>
</evidence>
<organism evidence="3 4">
    <name type="scientific">Morganella psychrotolerans</name>
    <dbReference type="NCBI Taxonomy" id="368603"/>
    <lineage>
        <taxon>Bacteria</taxon>
        <taxon>Pseudomonadati</taxon>
        <taxon>Pseudomonadota</taxon>
        <taxon>Gammaproteobacteria</taxon>
        <taxon>Enterobacterales</taxon>
        <taxon>Morganellaceae</taxon>
        <taxon>Morganella</taxon>
    </lineage>
</organism>
<dbReference type="AlphaFoldDB" id="A0A1B8GZ85"/>
<evidence type="ECO:0000313" key="4">
    <source>
        <dbReference type="Proteomes" id="UP000092247"/>
    </source>
</evidence>
<dbReference type="Pfam" id="PF13561">
    <property type="entry name" value="adh_short_C2"/>
    <property type="match status" value="1"/>
</dbReference>
<accession>A0A1B8GZ85</accession>
<dbReference type="InterPro" id="IPR002347">
    <property type="entry name" value="SDR_fam"/>
</dbReference>
<dbReference type="CDD" id="cd05233">
    <property type="entry name" value="SDR_c"/>
    <property type="match status" value="1"/>
</dbReference>
<dbReference type="InterPro" id="IPR036291">
    <property type="entry name" value="NAD(P)-bd_dom_sf"/>
</dbReference>
<dbReference type="PANTHER" id="PTHR24321">
    <property type="entry name" value="DEHYDROGENASES, SHORT CHAIN"/>
    <property type="match status" value="1"/>
</dbReference>
<dbReference type="PRINTS" id="PR00081">
    <property type="entry name" value="GDHRDH"/>
</dbReference>
<dbReference type="Proteomes" id="UP000092247">
    <property type="component" value="Unassembled WGS sequence"/>
</dbReference>
<dbReference type="PANTHER" id="PTHR24321:SF8">
    <property type="entry name" value="ESTRADIOL 17-BETA-DEHYDROGENASE 8-RELATED"/>
    <property type="match status" value="1"/>
</dbReference>
<dbReference type="STRING" id="368603.AYY16_00975"/>
<dbReference type="EMBL" id="LZEX01000046">
    <property type="protein sequence ID" value="OBU02137.1"/>
    <property type="molecule type" value="Genomic_DNA"/>
</dbReference>
<dbReference type="PROSITE" id="PS00061">
    <property type="entry name" value="ADH_SHORT"/>
    <property type="match status" value="1"/>
</dbReference>
<dbReference type="SUPFAM" id="SSF51735">
    <property type="entry name" value="NAD(P)-binding Rossmann-fold domains"/>
    <property type="match status" value="1"/>
</dbReference>
<dbReference type="InterPro" id="IPR020904">
    <property type="entry name" value="Sc_DH/Rdtase_CS"/>
</dbReference>
<evidence type="ECO:0000256" key="2">
    <source>
        <dbReference type="ARBA" id="ARBA00023002"/>
    </source>
</evidence>
<dbReference type="PRINTS" id="PR00080">
    <property type="entry name" value="SDRFAMILY"/>
</dbReference>
<dbReference type="FunFam" id="3.40.50.720:FF:000084">
    <property type="entry name" value="Short-chain dehydrogenase reductase"/>
    <property type="match status" value="1"/>
</dbReference>
<proteinExistence type="inferred from homology"/>
<sequence length="250" mass="26402">MNDFKQKIILITGASTGIGEGIARELLSRGAKVAITGRNSDNLKKAINEWDPTGDSVLPITADVRNLSDCERMVTTVLEKFGALHGLVNNAGVTGPHGVKIEDYDFEAWQDVINTDVTGTFLGMKFGIPAIVKNGGGAVVNLSACNGITGIAGIAPYTAAKHAVLGLTRAVALEYAEQGVRVNAVGPGYVATPDILALPQDVQTMMAESHPMKRMATREDVAKMVAFLLSDDSRFCTGGFYPVDGGYTAQ</sequence>
<name>A0A1B8GZ85_9GAMM</name>
<reference evidence="3 4" key="1">
    <citation type="submission" date="2016-06" db="EMBL/GenBank/DDBJ databases">
        <authorList>
            <person name="Kjaerup R.B."/>
            <person name="Dalgaard T.S."/>
            <person name="Juul-Madsen H.R."/>
        </authorList>
    </citation>
    <scope>NUCLEOTIDE SEQUENCE [LARGE SCALE GENOMIC DNA]</scope>
    <source>
        <strain evidence="3 4">GCSL-Mp3</strain>
    </source>
</reference>
<dbReference type="Gene3D" id="3.40.50.720">
    <property type="entry name" value="NAD(P)-binding Rossmann-like Domain"/>
    <property type="match status" value="1"/>
</dbReference>